<evidence type="ECO:0000256" key="2">
    <source>
        <dbReference type="ARBA" id="ARBA00022692"/>
    </source>
</evidence>
<feature type="transmembrane region" description="Helical" evidence="6">
    <location>
        <begin position="141"/>
        <end position="162"/>
    </location>
</feature>
<feature type="transmembrane region" description="Helical" evidence="6">
    <location>
        <begin position="204"/>
        <end position="225"/>
    </location>
</feature>
<feature type="transmembrane region" description="Helical" evidence="6">
    <location>
        <begin position="291"/>
        <end position="313"/>
    </location>
</feature>
<feature type="compositionally biased region" description="Acidic residues" evidence="5">
    <location>
        <begin position="445"/>
        <end position="469"/>
    </location>
</feature>
<protein>
    <submittedName>
        <fullName evidence="8">Transmembrane amino acid transporter</fullName>
    </submittedName>
</protein>
<organism evidence="8 9">
    <name type="scientific">Blattamonas nauphoetae</name>
    <dbReference type="NCBI Taxonomy" id="2049346"/>
    <lineage>
        <taxon>Eukaryota</taxon>
        <taxon>Metamonada</taxon>
        <taxon>Preaxostyla</taxon>
        <taxon>Oxymonadida</taxon>
        <taxon>Blattamonas</taxon>
    </lineage>
</organism>
<feature type="region of interest" description="Disordered" evidence="5">
    <location>
        <begin position="611"/>
        <end position="660"/>
    </location>
</feature>
<dbReference type="EMBL" id="JARBJD010000013">
    <property type="protein sequence ID" value="KAK2962004.1"/>
    <property type="molecule type" value="Genomic_DNA"/>
</dbReference>
<dbReference type="Gene3D" id="1.20.1740.10">
    <property type="entry name" value="Amino acid/polyamine transporter I"/>
    <property type="match status" value="1"/>
</dbReference>
<evidence type="ECO:0000256" key="6">
    <source>
        <dbReference type="SAM" id="Phobius"/>
    </source>
</evidence>
<evidence type="ECO:0000256" key="3">
    <source>
        <dbReference type="ARBA" id="ARBA00022989"/>
    </source>
</evidence>
<dbReference type="InterPro" id="IPR013057">
    <property type="entry name" value="AA_transpt_TM"/>
</dbReference>
<feature type="region of interest" description="Disordered" evidence="5">
    <location>
        <begin position="440"/>
        <end position="528"/>
    </location>
</feature>
<feature type="region of interest" description="Disordered" evidence="5">
    <location>
        <begin position="543"/>
        <end position="566"/>
    </location>
</feature>
<proteinExistence type="predicted"/>
<feature type="transmembrane region" description="Helical" evidence="6">
    <location>
        <begin position="369"/>
        <end position="392"/>
    </location>
</feature>
<name>A0ABQ9YE61_9EUKA</name>
<evidence type="ECO:0000313" key="9">
    <source>
        <dbReference type="Proteomes" id="UP001281761"/>
    </source>
</evidence>
<feature type="transmembrane region" description="Helical" evidence="6">
    <location>
        <begin position="98"/>
        <end position="121"/>
    </location>
</feature>
<feature type="transmembrane region" description="Helical" evidence="6">
    <location>
        <begin position="174"/>
        <end position="192"/>
    </location>
</feature>
<dbReference type="Pfam" id="PF01490">
    <property type="entry name" value="Aa_trans"/>
    <property type="match status" value="1"/>
</dbReference>
<keyword evidence="9" id="KW-1185">Reference proteome</keyword>
<comment type="caution">
    <text evidence="8">The sequence shown here is derived from an EMBL/GenBank/DDBJ whole genome shotgun (WGS) entry which is preliminary data.</text>
</comment>
<dbReference type="PANTHER" id="PTHR22950:SF702">
    <property type="entry name" value="AMINO ACID TRANSPORTER PROTEIN"/>
    <property type="match status" value="1"/>
</dbReference>
<keyword evidence="3 6" id="KW-1133">Transmembrane helix</keyword>
<evidence type="ECO:0000256" key="5">
    <source>
        <dbReference type="SAM" id="MobiDB-lite"/>
    </source>
</evidence>
<feature type="transmembrane region" description="Helical" evidence="6">
    <location>
        <begin position="26"/>
        <end position="49"/>
    </location>
</feature>
<feature type="compositionally biased region" description="Polar residues" evidence="5">
    <location>
        <begin position="497"/>
        <end position="507"/>
    </location>
</feature>
<evidence type="ECO:0000313" key="8">
    <source>
        <dbReference type="EMBL" id="KAK2962004.1"/>
    </source>
</evidence>
<accession>A0ABQ9YE61</accession>
<feature type="transmembrane region" description="Helical" evidence="6">
    <location>
        <begin position="246"/>
        <end position="269"/>
    </location>
</feature>
<evidence type="ECO:0000256" key="1">
    <source>
        <dbReference type="ARBA" id="ARBA00004141"/>
    </source>
</evidence>
<feature type="transmembrane region" description="Helical" evidence="6">
    <location>
        <begin position="398"/>
        <end position="417"/>
    </location>
</feature>
<feature type="compositionally biased region" description="Polar residues" evidence="5">
    <location>
        <begin position="550"/>
        <end position="566"/>
    </location>
</feature>
<evidence type="ECO:0000259" key="7">
    <source>
        <dbReference type="Pfam" id="PF01490"/>
    </source>
</evidence>
<keyword evidence="4 6" id="KW-0472">Membrane</keyword>
<dbReference type="Proteomes" id="UP001281761">
    <property type="component" value="Unassembled WGS sequence"/>
</dbReference>
<feature type="transmembrane region" description="Helical" evidence="6">
    <location>
        <begin position="55"/>
        <end position="77"/>
    </location>
</feature>
<sequence>MSEPPLADPVIAVVPKTKSRKKESNLVSGSMNLVNMVIGSGTLGLPFAFAKAGLVPAILMFVVFGLLSYLTFYYCMYASDVTMTYTFGDIGARLYGPIGLMLVSLTVFIKCFCVLWSYSVLAGDFIISFLRAFGVPPGNFFLNRWFIAILIGFFVLQPLSWFRRVESLSVANTFACFIMVYAVFVVIFRMFLPNTVVVHDKPEAFHSSLTIFQCFSTLSFAFGCHQSIPILQGEIKQKSMKLMIKISITGYSIVAAIYFFCAIFGYLQFTNTFFSANSPGNILNLYGDTDILALIARIGVLLVVVLSYPLLMLPTRSSLYSMIRVVYDLAKKDKATPVRKMYGNGAPPPLIPKHWKEIKLCCGLTKHHIATGITGTIITFFTSLLACFLYQVALVFDINGSTAGCAVAFIIPPLFYIRCKTRPDVAVNLDRKRIILNIPLGEPVPGEEPEEEWEDYETETEVSDNEDDEGKQAPPAVIPNEDSLPSEFGDDDKNPNAIPQSEQTNDVEINPIEESDDHKPQKRTKTVRVTRRRRIFRQPVAPRRVHQIDSDGQISGLSPGHETSVQPTQSRMGLLAAQSPAMTPAPSYGMAATPTPDDNVRMSIELTEYSTPARQSTDDAQVVSHALSSPVSSERGIEPSPTPPERNYRSNQNNFTLPDNPADDDLYQKYIRKYLVVHKKSHPKIIIAYLVLIVGVVLGLVSLAMAIIYDTDIKNNIPF</sequence>
<gene>
    <name evidence="8" type="ORF">BLNAU_3060</name>
</gene>
<dbReference type="PANTHER" id="PTHR22950">
    <property type="entry name" value="AMINO ACID TRANSPORTER"/>
    <property type="match status" value="1"/>
</dbReference>
<feature type="domain" description="Amino acid transporter transmembrane" evidence="7">
    <location>
        <begin position="24"/>
        <end position="422"/>
    </location>
</feature>
<comment type="subcellular location">
    <subcellularLocation>
        <location evidence="1">Membrane</location>
        <topology evidence="1">Multi-pass membrane protein</topology>
    </subcellularLocation>
</comment>
<evidence type="ECO:0000256" key="4">
    <source>
        <dbReference type="ARBA" id="ARBA00023136"/>
    </source>
</evidence>
<reference evidence="8 9" key="1">
    <citation type="journal article" date="2022" name="bioRxiv">
        <title>Genomics of Preaxostyla Flagellates Illuminates Evolutionary Transitions and the Path Towards Mitochondrial Loss.</title>
        <authorList>
            <person name="Novak L.V.F."/>
            <person name="Treitli S.C."/>
            <person name="Pyrih J."/>
            <person name="Halakuc P."/>
            <person name="Pipaliya S.V."/>
            <person name="Vacek V."/>
            <person name="Brzon O."/>
            <person name="Soukal P."/>
            <person name="Eme L."/>
            <person name="Dacks J.B."/>
            <person name="Karnkowska A."/>
            <person name="Elias M."/>
            <person name="Hampl V."/>
        </authorList>
    </citation>
    <scope>NUCLEOTIDE SEQUENCE [LARGE SCALE GENOMIC DNA]</scope>
    <source>
        <strain evidence="8">NAU3</strain>
        <tissue evidence="8">Gut</tissue>
    </source>
</reference>
<keyword evidence="2 6" id="KW-0812">Transmembrane</keyword>
<feature type="transmembrane region" description="Helical" evidence="6">
    <location>
        <begin position="686"/>
        <end position="709"/>
    </location>
</feature>